<dbReference type="EMBL" id="CADIJQ010000012">
    <property type="protein sequence ID" value="CAB3738248.1"/>
    <property type="molecule type" value="Genomic_DNA"/>
</dbReference>
<protein>
    <submittedName>
        <fullName evidence="2">Uncharacterized protein</fullName>
    </submittedName>
</protein>
<accession>A0A6S7AVL4</accession>
<dbReference type="Proteomes" id="UP000494269">
    <property type="component" value="Unassembled WGS sequence"/>
</dbReference>
<sequence length="192" mass="21168">MCLWGIGWRGGGWRGGGRGRVWLWVWVWLWLRLRMRLRLRLRVGGCASDARCVGGLRGAGQRLRSGAFAQDLPRRPPPSSSSLSPSATAFRFPRAYRRPAPRRPPTQRTRSVAISKQRGRTGFLGSSPRGVGDGRSCGARSMPAAQAALWSLRVVVRREGVRFACGCAAWREESDCNLFLVSDCISLVATVS</sequence>
<feature type="region of interest" description="Disordered" evidence="1">
    <location>
        <begin position="95"/>
        <end position="114"/>
    </location>
</feature>
<reference evidence="2 3" key="1">
    <citation type="submission" date="2020-04" db="EMBL/GenBank/DDBJ databases">
        <authorList>
            <person name="De Canck E."/>
        </authorList>
    </citation>
    <scope>NUCLEOTIDE SEQUENCE [LARGE SCALE GENOMIC DNA]</scope>
    <source>
        <strain evidence="2 3">LMG 3441</strain>
    </source>
</reference>
<dbReference type="AlphaFoldDB" id="A0A6S7AVL4"/>
<organism evidence="2 3">
    <name type="scientific">Achromobacter kerstersii</name>
    <dbReference type="NCBI Taxonomy" id="1353890"/>
    <lineage>
        <taxon>Bacteria</taxon>
        <taxon>Pseudomonadati</taxon>
        <taxon>Pseudomonadota</taxon>
        <taxon>Betaproteobacteria</taxon>
        <taxon>Burkholderiales</taxon>
        <taxon>Alcaligenaceae</taxon>
        <taxon>Achromobacter</taxon>
    </lineage>
</organism>
<proteinExistence type="predicted"/>
<evidence type="ECO:0000313" key="3">
    <source>
        <dbReference type="Proteomes" id="UP000494269"/>
    </source>
</evidence>
<keyword evidence="3" id="KW-1185">Reference proteome</keyword>
<gene>
    <name evidence="2" type="ORF">LMG3441_05342</name>
</gene>
<name>A0A6S7AVL4_9BURK</name>
<evidence type="ECO:0000256" key="1">
    <source>
        <dbReference type="SAM" id="MobiDB-lite"/>
    </source>
</evidence>
<evidence type="ECO:0000313" key="2">
    <source>
        <dbReference type="EMBL" id="CAB3738248.1"/>
    </source>
</evidence>
<feature type="region of interest" description="Disordered" evidence="1">
    <location>
        <begin position="67"/>
        <end position="87"/>
    </location>
</feature>